<dbReference type="InterPro" id="IPR011049">
    <property type="entry name" value="Serralysin-like_metalloprot_C"/>
</dbReference>
<evidence type="ECO:0000313" key="2">
    <source>
        <dbReference type="EMBL" id="MBX4336582.1"/>
    </source>
</evidence>
<proteinExistence type="predicted"/>
<name>A0ABS7IAC6_9HYPH</name>
<dbReference type="Proteomes" id="UP000746918">
    <property type="component" value="Unassembled WGS sequence"/>
</dbReference>
<dbReference type="Gene3D" id="2.150.10.10">
    <property type="entry name" value="Serralysin-like metalloprotease, C-terminal"/>
    <property type="match status" value="1"/>
</dbReference>
<dbReference type="SUPFAM" id="SSF101967">
    <property type="entry name" value="Adhesin YadA, collagen-binding domain"/>
    <property type="match status" value="1"/>
</dbReference>
<evidence type="ECO:0000313" key="3">
    <source>
        <dbReference type="Proteomes" id="UP000746918"/>
    </source>
</evidence>
<organism evidence="2 3">
    <name type="scientific">Bartonella raoultii</name>
    <dbReference type="NCBI Taxonomy" id="1457020"/>
    <lineage>
        <taxon>Bacteria</taxon>
        <taxon>Pseudomonadati</taxon>
        <taxon>Pseudomonadota</taxon>
        <taxon>Alphaproteobacteria</taxon>
        <taxon>Hyphomicrobiales</taxon>
        <taxon>Bartonellaceae</taxon>
        <taxon>Bartonella</taxon>
    </lineage>
</organism>
<accession>A0ABS7IAC6</accession>
<evidence type="ECO:0000259" key="1">
    <source>
        <dbReference type="Pfam" id="PF05662"/>
    </source>
</evidence>
<keyword evidence="3" id="KW-1185">Reference proteome</keyword>
<feature type="domain" description="Trimeric autotransporter adhesin YadA-like stalk" evidence="1">
    <location>
        <begin position="13"/>
        <end position="39"/>
    </location>
</feature>
<sequence>MSVGDIANGKTRQIGGVAAGSANTDAVNVAQLKSLQTYVDKG</sequence>
<reference evidence="2 3" key="1">
    <citation type="submission" date="2021-08" db="EMBL/GenBank/DDBJ databases">
        <title>Bartonella raoulti 094 sp. nov.</title>
        <authorList>
            <person name="Zgheib R."/>
            <person name="Hammoud A."/>
        </authorList>
    </citation>
    <scope>NUCLEOTIDE SEQUENCE [LARGE SCALE GENOMIC DNA]</scope>
    <source>
        <strain evidence="2 3">094</strain>
    </source>
</reference>
<dbReference type="EMBL" id="JAIFRO010000013">
    <property type="protein sequence ID" value="MBX4336582.1"/>
    <property type="molecule type" value="Genomic_DNA"/>
</dbReference>
<comment type="caution">
    <text evidence="2">The sequence shown here is derived from an EMBL/GenBank/DDBJ whole genome shotgun (WGS) entry which is preliminary data.</text>
</comment>
<dbReference type="RefSeq" id="WP_220717867.1">
    <property type="nucleotide sequence ID" value="NZ_JAIFRO010000013.1"/>
</dbReference>
<dbReference type="Pfam" id="PF05662">
    <property type="entry name" value="YadA_stalk"/>
    <property type="match status" value="1"/>
</dbReference>
<gene>
    <name evidence="2" type="ORF">K3248_08290</name>
</gene>
<protein>
    <recommendedName>
        <fullName evidence="1">Trimeric autotransporter adhesin YadA-like stalk domain-containing protein</fullName>
    </recommendedName>
</protein>
<dbReference type="InterPro" id="IPR008635">
    <property type="entry name" value="Coiled_stalk_dom"/>
</dbReference>